<name>A0A1A5HY38_RHILI</name>
<proteinExistence type="predicted"/>
<dbReference type="OrthoDB" id="8081925at2"/>
<dbReference type="EMBL" id="LZTJ01000032">
    <property type="protein sequence ID" value="OBP71635.1"/>
    <property type="molecule type" value="Genomic_DNA"/>
</dbReference>
<reference evidence="2" key="1">
    <citation type="submission" date="2016-06" db="EMBL/GenBank/DDBJ databases">
        <title>NZP2037 Pacbio-Illumina hybrid assembly.</title>
        <authorList>
            <person name="Ramsay J.P."/>
        </authorList>
    </citation>
    <scope>NUCLEOTIDE SEQUENCE [LARGE SCALE GENOMIC DNA]</scope>
    <source>
        <strain evidence="2">R7ANS::ICEMlSym2042</strain>
    </source>
</reference>
<evidence type="ECO:0000313" key="2">
    <source>
        <dbReference type="Proteomes" id="UP000093748"/>
    </source>
</evidence>
<organism evidence="1 2">
    <name type="scientific">Rhizobium loti</name>
    <name type="common">Mesorhizobium loti</name>
    <dbReference type="NCBI Taxonomy" id="381"/>
    <lineage>
        <taxon>Bacteria</taxon>
        <taxon>Pseudomonadati</taxon>
        <taxon>Pseudomonadota</taxon>
        <taxon>Alphaproteobacteria</taxon>
        <taxon>Hyphomicrobiales</taxon>
        <taxon>Phyllobacteriaceae</taxon>
        <taxon>Mesorhizobium</taxon>
    </lineage>
</organism>
<accession>A0A1A5HY38</accession>
<sequence length="89" mass="9677">MDRPAMASVFRMRHAPATVSGVRSTGQGQADPIIRVNSLGDAIRFVANAYPNYDISAVAITCGDPSIPRLGSLEVKAVWREYGERLTQE</sequence>
<comment type="caution">
    <text evidence="1">The sequence shown here is derived from an EMBL/GenBank/DDBJ whole genome shotgun (WGS) entry which is preliminary data.</text>
</comment>
<dbReference type="Proteomes" id="UP000093748">
    <property type="component" value="Unassembled WGS sequence"/>
</dbReference>
<dbReference type="AlphaFoldDB" id="A0A1A5HY38"/>
<evidence type="ECO:0000313" key="1">
    <source>
        <dbReference type="EMBL" id="OBP71635.1"/>
    </source>
</evidence>
<dbReference type="RefSeq" id="WP_032930919.1">
    <property type="nucleotide sequence ID" value="NZ_LZTH01000046.1"/>
</dbReference>
<protein>
    <submittedName>
        <fullName evidence="1">Uncharacterized protein</fullName>
    </submittedName>
</protein>
<dbReference type="GeneID" id="66683173"/>
<gene>
    <name evidence="1" type="ORF">BAE39_22090</name>
</gene>